<dbReference type="Proteomes" id="UP000582182">
    <property type="component" value="Unassembled WGS sequence"/>
</dbReference>
<sequence length="85" mass="9617">EVGDKPEWGLGLCRESISLKGNIVFSPNNGYWVVWLLQNMGSYEALTSPVSSLSMSVRPWHIGIFLDYETGEVSFYNVNNRSPIY</sequence>
<feature type="domain" description="B30.2/SPRY" evidence="1">
    <location>
        <begin position="1"/>
        <end position="85"/>
    </location>
</feature>
<gene>
    <name evidence="2" type="primary">A33_2</name>
    <name evidence="2" type="ORF">TURVEL_R14115</name>
</gene>
<dbReference type="InterPro" id="IPR003879">
    <property type="entry name" value="Butyrophylin_SPRY"/>
</dbReference>
<comment type="caution">
    <text evidence="2">The sequence shown here is derived from an EMBL/GenBank/DDBJ whole genome shotgun (WGS) entry which is preliminary data.</text>
</comment>
<dbReference type="InterPro" id="IPR001870">
    <property type="entry name" value="B30.2/SPRY"/>
</dbReference>
<name>A0A7L3LJ57_9CHAR</name>
<dbReference type="Gene3D" id="2.60.120.920">
    <property type="match status" value="1"/>
</dbReference>
<dbReference type="Pfam" id="PF00622">
    <property type="entry name" value="SPRY"/>
    <property type="match status" value="1"/>
</dbReference>
<dbReference type="SUPFAM" id="SSF49899">
    <property type="entry name" value="Concanavalin A-like lectins/glucanases"/>
    <property type="match status" value="1"/>
</dbReference>
<accession>A0A7L3LJ57</accession>
<feature type="non-terminal residue" evidence="2">
    <location>
        <position position="85"/>
    </location>
</feature>
<keyword evidence="3" id="KW-1185">Reference proteome</keyword>
<dbReference type="InterPro" id="IPR013320">
    <property type="entry name" value="ConA-like_dom_sf"/>
</dbReference>
<evidence type="ECO:0000313" key="2">
    <source>
        <dbReference type="EMBL" id="NXU53248.1"/>
    </source>
</evidence>
<proteinExistence type="predicted"/>
<dbReference type="PANTHER" id="PTHR24103">
    <property type="entry name" value="E3 UBIQUITIN-PROTEIN LIGASE TRIM"/>
    <property type="match status" value="1"/>
</dbReference>
<feature type="non-terminal residue" evidence="2">
    <location>
        <position position="1"/>
    </location>
</feature>
<dbReference type="InterPro" id="IPR050143">
    <property type="entry name" value="TRIM/RBCC"/>
</dbReference>
<dbReference type="PRINTS" id="PR01407">
    <property type="entry name" value="BUTYPHLNCDUF"/>
</dbReference>
<dbReference type="InterPro" id="IPR003877">
    <property type="entry name" value="SPRY_dom"/>
</dbReference>
<dbReference type="OrthoDB" id="128536at2759"/>
<dbReference type="AlphaFoldDB" id="A0A7L3LJ57"/>
<evidence type="ECO:0000259" key="1">
    <source>
        <dbReference type="PROSITE" id="PS50188"/>
    </source>
</evidence>
<protein>
    <submittedName>
        <fullName evidence="2">A33 protein</fullName>
    </submittedName>
</protein>
<organism evidence="2 3">
    <name type="scientific">Turnix velox</name>
    <name type="common">Little buttonquail</name>
    <dbReference type="NCBI Taxonomy" id="2529409"/>
    <lineage>
        <taxon>Eukaryota</taxon>
        <taxon>Metazoa</taxon>
        <taxon>Chordata</taxon>
        <taxon>Craniata</taxon>
        <taxon>Vertebrata</taxon>
        <taxon>Euteleostomi</taxon>
        <taxon>Archelosauria</taxon>
        <taxon>Archosauria</taxon>
        <taxon>Dinosauria</taxon>
        <taxon>Saurischia</taxon>
        <taxon>Theropoda</taxon>
        <taxon>Coelurosauria</taxon>
        <taxon>Aves</taxon>
        <taxon>Neognathae</taxon>
        <taxon>Neoaves</taxon>
        <taxon>Charadriiformes</taxon>
        <taxon>Turnicidae</taxon>
        <taxon>Turnix</taxon>
    </lineage>
</organism>
<dbReference type="EMBL" id="VZTY01017318">
    <property type="protein sequence ID" value="NXU53248.1"/>
    <property type="molecule type" value="Genomic_DNA"/>
</dbReference>
<reference evidence="2 3" key="1">
    <citation type="submission" date="2019-09" db="EMBL/GenBank/DDBJ databases">
        <title>Bird 10,000 Genomes (B10K) Project - Family phase.</title>
        <authorList>
            <person name="Zhang G."/>
        </authorList>
    </citation>
    <scope>NUCLEOTIDE SEQUENCE [LARGE SCALE GENOMIC DNA]</scope>
    <source>
        <strain evidence="2">B10K-DU-029-46</strain>
    </source>
</reference>
<evidence type="ECO:0000313" key="3">
    <source>
        <dbReference type="Proteomes" id="UP000582182"/>
    </source>
</evidence>
<dbReference type="InterPro" id="IPR043136">
    <property type="entry name" value="B30.2/SPRY_sf"/>
</dbReference>
<dbReference type="PROSITE" id="PS50188">
    <property type="entry name" value="B302_SPRY"/>
    <property type="match status" value="1"/>
</dbReference>